<evidence type="ECO:0000259" key="1">
    <source>
        <dbReference type="Pfam" id="PF07589"/>
    </source>
</evidence>
<dbReference type="Proteomes" id="UP001155241">
    <property type="component" value="Unassembled WGS sequence"/>
</dbReference>
<dbReference type="InterPro" id="IPR013320">
    <property type="entry name" value="ConA-like_dom_sf"/>
</dbReference>
<dbReference type="RefSeq" id="WP_252852582.1">
    <property type="nucleotide sequence ID" value="NZ_JAMXLR010000036.1"/>
</dbReference>
<dbReference type="NCBIfam" id="TIGR02595">
    <property type="entry name" value="PEP_CTERM"/>
    <property type="match status" value="1"/>
</dbReference>
<evidence type="ECO:0000313" key="3">
    <source>
        <dbReference type="Proteomes" id="UP001155241"/>
    </source>
</evidence>
<accession>A0A9X2FDS2</accession>
<proteinExistence type="predicted"/>
<dbReference type="AlphaFoldDB" id="A0A9X2FDS2"/>
<dbReference type="SUPFAM" id="SSF49899">
    <property type="entry name" value="Concanavalin A-like lectins/glucanases"/>
    <property type="match status" value="1"/>
</dbReference>
<name>A0A9X2FDS2_9BACT</name>
<evidence type="ECO:0000313" key="2">
    <source>
        <dbReference type="EMBL" id="MCO6044479.1"/>
    </source>
</evidence>
<protein>
    <submittedName>
        <fullName evidence="2">PEP-CTERM sorting domain-containing protein</fullName>
    </submittedName>
</protein>
<dbReference type="EMBL" id="JAMXLR010000036">
    <property type="protein sequence ID" value="MCO6044479.1"/>
    <property type="molecule type" value="Genomic_DNA"/>
</dbReference>
<dbReference type="InterPro" id="IPR013424">
    <property type="entry name" value="Ice-binding_C"/>
</dbReference>
<reference evidence="2" key="1">
    <citation type="submission" date="2022-06" db="EMBL/GenBank/DDBJ databases">
        <title>Aeoliella straminimaris, a novel planctomycete from sediments.</title>
        <authorList>
            <person name="Vitorino I.R."/>
            <person name="Lage O.M."/>
        </authorList>
    </citation>
    <scope>NUCLEOTIDE SEQUENCE</scope>
    <source>
        <strain evidence="2">ICT_H6.2</strain>
    </source>
</reference>
<dbReference type="Gene3D" id="2.60.120.200">
    <property type="match status" value="1"/>
</dbReference>
<feature type="domain" description="Ice-binding protein C-terminal" evidence="1">
    <location>
        <begin position="293"/>
        <end position="314"/>
    </location>
</feature>
<sequence length="317" mass="33113">MSNDWKSNVRQTILAALLVALFGVGTADATLLHQWLFQGPGDNVLKDSAGGLDLNYAPGEGNVGGVMGKAYDVAFEKGFNDVTHAYRPYYVDVSQSSTAGAGLTGSGFTSPSQFTIEAIVKPDAKTSGSAVNYLFQTRPGSDRGYYLIQDEDNLSGGSIGGIGSIIGNNFGDVAIGAEYDANDTWIYIAAVIDLTTSPGQAVADVYAANLSAGETTPTLILNDRTWNSADPSALAGATGIFGLGNFAIDRDGDSTAEASQEWFQGAIDYVAIYDELLTPADLADNLNARINLVPEPSTLALVGLAGVLGLCLRRSKC</sequence>
<gene>
    <name evidence="2" type="ORF">NG895_11240</name>
</gene>
<dbReference type="Pfam" id="PF07589">
    <property type="entry name" value="PEP-CTERM"/>
    <property type="match status" value="1"/>
</dbReference>
<organism evidence="2 3">
    <name type="scientific">Aeoliella straminimaris</name>
    <dbReference type="NCBI Taxonomy" id="2954799"/>
    <lineage>
        <taxon>Bacteria</taxon>
        <taxon>Pseudomonadati</taxon>
        <taxon>Planctomycetota</taxon>
        <taxon>Planctomycetia</taxon>
        <taxon>Pirellulales</taxon>
        <taxon>Lacipirellulaceae</taxon>
        <taxon>Aeoliella</taxon>
    </lineage>
</organism>
<comment type="caution">
    <text evidence="2">The sequence shown here is derived from an EMBL/GenBank/DDBJ whole genome shotgun (WGS) entry which is preliminary data.</text>
</comment>
<keyword evidence="3" id="KW-1185">Reference proteome</keyword>